<protein>
    <submittedName>
        <fullName evidence="2">Uncharacterized protein</fullName>
    </submittedName>
</protein>
<evidence type="ECO:0000313" key="2">
    <source>
        <dbReference type="EMBL" id="KAH0851298.1"/>
    </source>
</evidence>
<organism evidence="2 3">
    <name type="scientific">Brassica napus</name>
    <name type="common">Rape</name>
    <dbReference type="NCBI Taxonomy" id="3708"/>
    <lineage>
        <taxon>Eukaryota</taxon>
        <taxon>Viridiplantae</taxon>
        <taxon>Streptophyta</taxon>
        <taxon>Embryophyta</taxon>
        <taxon>Tracheophyta</taxon>
        <taxon>Spermatophyta</taxon>
        <taxon>Magnoliopsida</taxon>
        <taxon>eudicotyledons</taxon>
        <taxon>Gunneridae</taxon>
        <taxon>Pentapetalae</taxon>
        <taxon>rosids</taxon>
        <taxon>malvids</taxon>
        <taxon>Brassicales</taxon>
        <taxon>Brassicaceae</taxon>
        <taxon>Brassiceae</taxon>
        <taxon>Brassica</taxon>
    </lineage>
</organism>
<comment type="caution">
    <text evidence="2">The sequence shown here is derived from an EMBL/GenBank/DDBJ whole genome shotgun (WGS) entry which is preliminary data.</text>
</comment>
<keyword evidence="3" id="KW-1185">Reference proteome</keyword>
<name>A0ABQ7X633_BRANA</name>
<proteinExistence type="predicted"/>
<dbReference type="EMBL" id="JAGKQM010001796">
    <property type="protein sequence ID" value="KAH0851298.1"/>
    <property type="molecule type" value="Genomic_DNA"/>
</dbReference>
<evidence type="ECO:0000256" key="1">
    <source>
        <dbReference type="SAM" id="MobiDB-lite"/>
    </source>
</evidence>
<gene>
    <name evidence="2" type="ORF">HID58_094816</name>
</gene>
<evidence type="ECO:0000313" key="3">
    <source>
        <dbReference type="Proteomes" id="UP000824890"/>
    </source>
</evidence>
<accession>A0ABQ7X633</accession>
<dbReference type="Proteomes" id="UP000824890">
    <property type="component" value="Unassembled WGS sequence"/>
</dbReference>
<sequence>MGFTSHRVNSLPALISFPVPTNVTSHPGGTDGQRTAPPKHPPIVNRAFLKIRKRTVRRVDLHELIPRRRRVRLIKSRHVGMADPGQSPVSRFDVLGARAVRNLKNLVERSGGRRQTPL</sequence>
<feature type="region of interest" description="Disordered" evidence="1">
    <location>
        <begin position="17"/>
        <end position="42"/>
    </location>
</feature>
<reference evidence="2 3" key="1">
    <citation type="submission" date="2021-05" db="EMBL/GenBank/DDBJ databases">
        <title>Genome Assembly of Synthetic Allotetraploid Brassica napus Reveals Homoeologous Exchanges between Subgenomes.</title>
        <authorList>
            <person name="Davis J.T."/>
        </authorList>
    </citation>
    <scope>NUCLEOTIDE SEQUENCE [LARGE SCALE GENOMIC DNA]</scope>
    <source>
        <strain evidence="3">cv. Da-Ae</strain>
        <tissue evidence="2">Seedling</tissue>
    </source>
</reference>